<dbReference type="PROSITE" id="PS50835">
    <property type="entry name" value="IG_LIKE"/>
    <property type="match status" value="1"/>
</dbReference>
<dbReference type="Proteomes" id="UP001219934">
    <property type="component" value="Unassembled WGS sequence"/>
</dbReference>
<keyword evidence="2" id="KW-0732">Signal</keyword>
<keyword evidence="1" id="KW-1133">Transmembrane helix</keyword>
<gene>
    <name evidence="4" type="ORF">JOQ06_020682</name>
</gene>
<feature type="chain" id="PRO_5042188671" description="Ig-like domain-containing protein" evidence="2">
    <location>
        <begin position="22"/>
        <end position="244"/>
    </location>
</feature>
<organism evidence="4 5">
    <name type="scientific">Pogonophryne albipinna</name>
    <dbReference type="NCBI Taxonomy" id="1090488"/>
    <lineage>
        <taxon>Eukaryota</taxon>
        <taxon>Metazoa</taxon>
        <taxon>Chordata</taxon>
        <taxon>Craniata</taxon>
        <taxon>Vertebrata</taxon>
        <taxon>Euteleostomi</taxon>
        <taxon>Actinopterygii</taxon>
        <taxon>Neopterygii</taxon>
        <taxon>Teleostei</taxon>
        <taxon>Neoteleostei</taxon>
        <taxon>Acanthomorphata</taxon>
        <taxon>Eupercaria</taxon>
        <taxon>Perciformes</taxon>
        <taxon>Notothenioidei</taxon>
        <taxon>Pogonophryne</taxon>
    </lineage>
</organism>
<proteinExistence type="predicted"/>
<name>A0AAD6BRJ0_9TELE</name>
<evidence type="ECO:0000259" key="3">
    <source>
        <dbReference type="PROSITE" id="PS50835"/>
    </source>
</evidence>
<protein>
    <recommendedName>
        <fullName evidence="3">Ig-like domain-containing protein</fullName>
    </recommendedName>
</protein>
<feature type="transmembrane region" description="Helical" evidence="1">
    <location>
        <begin position="156"/>
        <end position="179"/>
    </location>
</feature>
<accession>A0AAD6BRJ0</accession>
<comment type="caution">
    <text evidence="4">The sequence shown here is derived from an EMBL/GenBank/DDBJ whole genome shotgun (WGS) entry which is preliminary data.</text>
</comment>
<dbReference type="InterPro" id="IPR007110">
    <property type="entry name" value="Ig-like_dom"/>
</dbReference>
<evidence type="ECO:0000256" key="1">
    <source>
        <dbReference type="SAM" id="Phobius"/>
    </source>
</evidence>
<sequence>MTSPKLVFYLTCLFFGKIVHTADPKLPSSSASEIIQPGGSVTLNCTVHTGSFDGEHSLYWFKHSEDSPGLIHTHGGRNDQCTTISVTGSGLNIPASVHQSASEIIQSGDSVTLNCTVHTGSCDGEHSVYWFKNSEDSPGLLYTRGGRNDQYEVDSLVYFLSGALAFNSILVVLLAFLVYTMKKRNNCQSTESEARLSTPSTENAEGYQDAGSLHYAAVSVNVPNRSRRQRNIPNDECVYSGVKL</sequence>
<dbReference type="Gene3D" id="2.60.40.10">
    <property type="entry name" value="Immunoglobulins"/>
    <property type="match status" value="2"/>
</dbReference>
<keyword evidence="5" id="KW-1185">Reference proteome</keyword>
<evidence type="ECO:0000313" key="4">
    <source>
        <dbReference type="EMBL" id="KAJ4949164.1"/>
    </source>
</evidence>
<reference evidence="4" key="1">
    <citation type="submission" date="2022-11" db="EMBL/GenBank/DDBJ databases">
        <title>Chromosome-level genome of Pogonophryne albipinna.</title>
        <authorList>
            <person name="Jo E."/>
        </authorList>
    </citation>
    <scope>NUCLEOTIDE SEQUENCE</scope>
    <source>
        <strain evidence="4">SGF0006</strain>
        <tissue evidence="4">Muscle</tissue>
    </source>
</reference>
<dbReference type="EMBL" id="JAPTMU010000001">
    <property type="protein sequence ID" value="KAJ4949164.1"/>
    <property type="molecule type" value="Genomic_DNA"/>
</dbReference>
<feature type="signal peptide" evidence="2">
    <location>
        <begin position="1"/>
        <end position="21"/>
    </location>
</feature>
<dbReference type="InterPro" id="IPR013783">
    <property type="entry name" value="Ig-like_fold"/>
</dbReference>
<keyword evidence="1" id="KW-0472">Membrane</keyword>
<dbReference type="AlphaFoldDB" id="A0AAD6BRJ0"/>
<feature type="domain" description="Ig-like" evidence="3">
    <location>
        <begin position="24"/>
        <end position="117"/>
    </location>
</feature>
<dbReference type="InterPro" id="IPR036179">
    <property type="entry name" value="Ig-like_dom_sf"/>
</dbReference>
<evidence type="ECO:0000313" key="5">
    <source>
        <dbReference type="Proteomes" id="UP001219934"/>
    </source>
</evidence>
<keyword evidence="1" id="KW-0812">Transmembrane</keyword>
<evidence type="ECO:0000256" key="2">
    <source>
        <dbReference type="SAM" id="SignalP"/>
    </source>
</evidence>
<dbReference type="SUPFAM" id="SSF48726">
    <property type="entry name" value="Immunoglobulin"/>
    <property type="match status" value="2"/>
</dbReference>